<keyword evidence="4" id="KW-0788">Thiol protease</keyword>
<dbReference type="InterPro" id="IPR038765">
    <property type="entry name" value="Papain-like_cys_pep_sf"/>
</dbReference>
<proteinExistence type="inferred from homology"/>
<dbReference type="PROSITE" id="PS50203">
    <property type="entry name" value="CALPAIN_CAT"/>
    <property type="match status" value="3"/>
</dbReference>
<feature type="coiled-coil region" evidence="7">
    <location>
        <begin position="1445"/>
        <end position="1472"/>
    </location>
</feature>
<dbReference type="FunFam" id="2.60.120.380:FF:000014">
    <property type="entry name" value="Putative calpain-like cysteine peptidase"/>
    <property type="match status" value="1"/>
</dbReference>
<dbReference type="InterPro" id="IPR001300">
    <property type="entry name" value="Peptidase_C2_calpain_cat"/>
</dbReference>
<evidence type="ECO:0000313" key="11">
    <source>
        <dbReference type="Proteomes" id="UP001430356"/>
    </source>
</evidence>
<evidence type="ECO:0000256" key="8">
    <source>
        <dbReference type="SAM" id="MobiDB-lite"/>
    </source>
</evidence>
<dbReference type="GO" id="GO:0004198">
    <property type="term" value="F:calcium-dependent cysteine-type endopeptidase activity"/>
    <property type="evidence" value="ECO:0007669"/>
    <property type="project" value="InterPro"/>
</dbReference>
<dbReference type="PRINTS" id="PR00704">
    <property type="entry name" value="CALPAIN"/>
</dbReference>
<gene>
    <name evidence="10" type="ORF">NESM_000246800</name>
</gene>
<evidence type="ECO:0000256" key="3">
    <source>
        <dbReference type="ARBA" id="ARBA00022801"/>
    </source>
</evidence>
<feature type="region of interest" description="Disordered" evidence="8">
    <location>
        <begin position="2656"/>
        <end position="2712"/>
    </location>
</feature>
<keyword evidence="3" id="KW-0378">Hydrolase</keyword>
<evidence type="ECO:0000256" key="5">
    <source>
        <dbReference type="PIRSR" id="PIRSR622684-1"/>
    </source>
</evidence>
<evidence type="ECO:0000256" key="7">
    <source>
        <dbReference type="SAM" id="Coils"/>
    </source>
</evidence>
<feature type="domain" description="Calpain catalytic" evidence="9">
    <location>
        <begin position="31"/>
        <end position="304"/>
    </location>
</feature>
<organism evidence="10 11">
    <name type="scientific">Novymonas esmeraldas</name>
    <dbReference type="NCBI Taxonomy" id="1808958"/>
    <lineage>
        <taxon>Eukaryota</taxon>
        <taxon>Discoba</taxon>
        <taxon>Euglenozoa</taxon>
        <taxon>Kinetoplastea</taxon>
        <taxon>Metakinetoplastina</taxon>
        <taxon>Trypanosomatida</taxon>
        <taxon>Trypanosomatidae</taxon>
        <taxon>Novymonas</taxon>
    </lineage>
</organism>
<dbReference type="InterPro" id="IPR022682">
    <property type="entry name" value="Calpain_domain_III"/>
</dbReference>
<feature type="active site" evidence="5">
    <location>
        <position position="248"/>
    </location>
</feature>
<feature type="region of interest" description="Disordered" evidence="8">
    <location>
        <begin position="2138"/>
        <end position="2164"/>
    </location>
</feature>
<dbReference type="PANTHER" id="PTHR10183">
    <property type="entry name" value="CALPAIN"/>
    <property type="match status" value="1"/>
</dbReference>
<evidence type="ECO:0000256" key="2">
    <source>
        <dbReference type="ARBA" id="ARBA00022670"/>
    </source>
</evidence>
<feature type="region of interest" description="Disordered" evidence="8">
    <location>
        <begin position="1233"/>
        <end position="1269"/>
    </location>
</feature>
<feature type="active site" evidence="5">
    <location>
        <position position="65"/>
    </location>
</feature>
<dbReference type="Pfam" id="PF01067">
    <property type="entry name" value="Calpain_III"/>
    <property type="match status" value="1"/>
</dbReference>
<evidence type="ECO:0000259" key="9">
    <source>
        <dbReference type="PROSITE" id="PS50203"/>
    </source>
</evidence>
<dbReference type="PANTHER" id="PTHR10183:SF379">
    <property type="entry name" value="CALPAIN-5"/>
    <property type="match status" value="1"/>
</dbReference>
<dbReference type="SMART" id="SM00230">
    <property type="entry name" value="CysPc"/>
    <property type="match status" value="1"/>
</dbReference>
<dbReference type="Gene3D" id="3.90.70.10">
    <property type="entry name" value="Cysteine proteinases"/>
    <property type="match status" value="2"/>
</dbReference>
<evidence type="ECO:0000256" key="1">
    <source>
        <dbReference type="ARBA" id="ARBA00007623"/>
    </source>
</evidence>
<comment type="caution">
    <text evidence="10">The sequence shown here is derived from an EMBL/GenBank/DDBJ whole genome shotgun (WGS) entry which is preliminary data.</text>
</comment>
<accession>A0AAW0F683</accession>
<dbReference type="GO" id="GO:0006508">
    <property type="term" value="P:proteolysis"/>
    <property type="evidence" value="ECO:0007669"/>
    <property type="project" value="UniProtKB-KW"/>
</dbReference>
<comment type="similarity">
    <text evidence="1">Belongs to the peptidase C2 family.</text>
</comment>
<dbReference type="InterPro" id="IPR056040">
    <property type="entry name" value="DUF7623"/>
</dbReference>
<feature type="compositionally biased region" description="Basic and acidic residues" evidence="8">
    <location>
        <begin position="3335"/>
        <end position="3346"/>
    </location>
</feature>
<comment type="caution">
    <text evidence="6">Lacks conserved residue(s) required for the propagation of feature annotation.</text>
</comment>
<evidence type="ECO:0000313" key="10">
    <source>
        <dbReference type="EMBL" id="KAK7201803.1"/>
    </source>
</evidence>
<evidence type="ECO:0000256" key="6">
    <source>
        <dbReference type="PROSITE-ProRule" id="PRU00239"/>
    </source>
</evidence>
<evidence type="ECO:0000256" key="4">
    <source>
        <dbReference type="ARBA" id="ARBA00022807"/>
    </source>
</evidence>
<reference evidence="10 11" key="1">
    <citation type="journal article" date="2021" name="MBio">
        <title>A New Model Trypanosomatid, Novymonas esmeraldas: Genomic Perception of Its 'Candidatus Pandoraea novymonadis' Endosymbiont.</title>
        <authorList>
            <person name="Zakharova A."/>
            <person name="Saura A."/>
            <person name="Butenko A."/>
            <person name="Podesvova L."/>
            <person name="Warmusova S."/>
            <person name="Kostygov A.Y."/>
            <person name="Nenarokova A."/>
            <person name="Lukes J."/>
            <person name="Opperdoes F.R."/>
            <person name="Yurchenko V."/>
        </authorList>
    </citation>
    <scope>NUCLEOTIDE SEQUENCE [LARGE SCALE GENOMIC DNA]</scope>
    <source>
        <strain evidence="10 11">E262AT.01</strain>
    </source>
</reference>
<dbReference type="InterPro" id="IPR036213">
    <property type="entry name" value="Calpain_III_sf"/>
</dbReference>
<feature type="compositionally biased region" description="Basic and acidic residues" evidence="8">
    <location>
        <begin position="2695"/>
        <end position="2710"/>
    </location>
</feature>
<feature type="region of interest" description="Disordered" evidence="8">
    <location>
        <begin position="3290"/>
        <end position="3346"/>
    </location>
</feature>
<feature type="domain" description="Calpain catalytic" evidence="9">
    <location>
        <begin position="629"/>
        <end position="920"/>
    </location>
</feature>
<dbReference type="InterPro" id="IPR022684">
    <property type="entry name" value="Calpain_cysteine_protease"/>
</dbReference>
<dbReference type="Gene3D" id="2.60.120.380">
    <property type="match status" value="3"/>
</dbReference>
<feature type="compositionally biased region" description="Basic and acidic residues" evidence="8">
    <location>
        <begin position="2138"/>
        <end position="2163"/>
    </location>
</feature>
<dbReference type="SUPFAM" id="SSF49758">
    <property type="entry name" value="Calpain large subunit, middle domain (domain III)"/>
    <property type="match status" value="3"/>
</dbReference>
<keyword evidence="7" id="KW-0175">Coiled coil</keyword>
<dbReference type="Pfam" id="PF24610">
    <property type="entry name" value="DUF7623"/>
    <property type="match status" value="17"/>
</dbReference>
<feature type="domain" description="Calpain catalytic" evidence="9">
    <location>
        <begin position="2733"/>
        <end position="3008"/>
    </location>
</feature>
<sequence>MVATAIQEMPDSGKVFVDHEFHKRNATIAEEWQHIGEVYPAGASQPLLPETFSRDQFAQGNHYECFMISALATLVRFPDVIRRCFVTKKVRQDGRYTFQFFRGQQWVKVEIDDRIAMEDGEVLYTQSPTEHWWPLLLEKAYAKFYTAYDHLDGCTLQETFHDLTGNPVLNIPMDAKLAKAASCNVLEGRYWLDLAQRIQSGEFVAAALTKDVEVETMGLQREQQYGILDIFSLHGTSGLDDIVVHLHNPFEDEEYLYKGPLNRTDTAWSDKQRAKHDVDNPRSIFLPLNIFLKIVNSMQLCYVHTVSSAATYFEDEWKGESAGGNPTFVSWRKNPLYYISNHGTEAVTLSFVVKQDDQRHRRSSDEETTYKQCGMILAQYSYLCPIPTFWVTGNNHKPIHKSLFLNSREVANSVTVPPQSLCYLVPSCMRAGEEAKFLLSAHRLAHQDYRNITMKRLSVPDMDWEHPVTGAVELQMRTKDRIDFYVDEPTDVHVLLHQTKSFTSPKTGGDAMAQDYMGMYLYDDTDRKIAGVHAATNFRETSIIHRLPRSGRYALSITCPRGKGTVPADVTIVSSFGSHIRRVEAPEDAAMLPDEAENVEDSEGDHTRAARIDYNPFEQQPSDVREQPDSSVPFEDRRFMLDNRDVTTEPWVHIGDLYPEGKTKPLLPSELSRDQFEQGDTFECCCLTGFATLIESHPDVIRQCFISKNPRKDGRYTFQFHRYGQWIKVEIDDRIPTVKGNTVFCRSPTHHWWPLLLEKAYAKFYTLYENLVGCSLAELYHDFSGCPVINVPVEGPAAVPGEPDVSTPAYWVKLRDELRTTAVAAQCDDGAEGLGLASQQFYGVLDILTTTAQPRALSEVVVQLHNPFLQMTYSGPLSDAADPRWASREMRHYTRTQNTIFIPGDVFVRAFSTVSQAHLGGLVEPCWNFHSEWGDGTNGGNPSLLTWRENPLYVVRNTSSAEVEVMAMIRQPDKRHLFHQLPDLDYVRCDILLAQSTENDQIPTYLVTHNSHRIAHKNSFLNFREVASKVRVPPHSLCYLVPTALHHEKSIFLLSYWYRTPADERVVSVARLHVDVARDLPAVKHVVMVPEQKDRVDFIVDVPTDAHILLSQWNRDTHGGGGGGGDVRTQNYVGMYLYDDANRLVAGVASASNLKEIGLVTHLPAQGHYVLSITCPSAVDREVNCRVEVVCVEAARVRITDAYESAPVYAEIEDAPAGAEDVLGEDEDVVRPAEATKAKRPPVPASQSRAGASQAPPVEAEESEAPPSLSFLRPQYLGIPTTDLPLMENPALMALAQERAHLQKHPSQNAARVNSLEGAMDAMAMKMAEDMHRRERAALNPQPEGVPLDLLPLNEDEVFTGLEHELRVAAKDPSRTPADVAALQERVQERANEMARGLKDEERDLFLDPMPLGVPCGDLPLDADPQFHALEVARLRERRKEPQDEAKVRQLNDALNKRAEELARAVLAAERDYLKPEHLHVATQELPLDEDRDFAVKEALRHEMLKDPRSNTKAIAALEDELNDAAEAIAAELLEKQRPGYLAPEYHGRRTADLPLNESDPFLVAERRRRDLLAQPQPDAAAIDRVESDLNRMAGDIAKAVNVAERPQYMKPSYRGKAPSELPLDSDPAIMALEAHRARLRHDPVRNAAAIREAEDAIHDRADALAKELVDAERAQFYGKPGGVPVVLLDLDSDPVIRRLEAERRDLLKSPATNARAIAATEERLHARAAELAEEFKDNMRSEIAGDGRRSPSAMSIGSDAPCHDMEEKLYALMSEDPTANQEQILDLKDAIRKRHHELQRQAKQALRAFLEQDPFGIPLEDLDLDHDAAFVDTEAALKSAMAANMPPVHIDDLQNAMQLRVNELAAAELARRYPFLDPHPADVPLAELPVIGHDEPFWQAIAALEAAEADPRSTPSAVQARKDAVNQRLLEIADAKKWAERDAFLDARPADVPVRTIPLDSDPQFVALETQRRRSLNSGAEMNPTEIRTIEDALNLRAHELATTKKWADRNKVLDPKPEGVPLRFVPLDEDPEFAALEDEWRGLMQDPKRNAKPLKDLEKQMNDRAHELASAKKWADRDRILDPKPEGVPLRDVPLDEDAAFTAMEDQWRELAQDPQRNAKALKDLEKQMNNRAHELAKATKEAERDKYVPRRPSGVDRGDIGLDGDAAFTAMEEERRGLVAQDPRANARRIQDLESQLGARAGVLASAKKWADRDKVLDPKPEGVPLRFVPLDEDPEFAALEDEWRGLMQDPKRNAKPLKDLEKQMNDRAHELASAKKWADRDRILDPKPEGVPLRDVPLDEDAAFTAMEDQWRVLMEDPQRNAKAIVVAEEQMNARVFNLAALVAEEDEGLDGYESYLPRGDEETDDRDVRREAPVRAAYPDLRQRWEAVESYKRRLGSDVAGVPVDLLHLDDDSYFRTRDIEYRERETDSPVDRSRILALEEEMRERAFALAKKFKADSRTAILGEEVMERVEERADLDADEVFVAVERERYHLEASDARVNASRMEALERTMRRRAAELARPPVRSEYRGIPVEKLNEYSHGELFKKHTGAPRKGREPKEETAQVDPVMDGRARDIADTMVADESYPFLGKEVGGVPIEALEFREDELFAGLAEKRRRAGYHEEDYSSRYQDEVEEAMQHRVEELADKFKQVKAASPSPANGAPKKKPTKPPAAPKEAGSAARRRRDRKTVREVEERTEERRVETVEEADAFTDGPFHSANVQVAEAWPRIADVYPEGATQPLLPDVPRTSDMASPAGDLTYLAPFLAALSRQPPLLQRLFHTKTHPVRAPYSFVFFDPSSAPVTVDVDDRIPCDEHGEPRFTVSPNGAWWPLLLEKAYAKYVGGYDRFDECTSHETLRDLTGRPVTHLPLEPKLAAEVAGCNYRDLAFWRRVHDQLEHGDVFMAVSNETVPDGIHPHCYYAVFGVIETVLGSSDPSDVVVKLHNCYHDAPEYRGPLSAHDPDWTPTLRSVCKADPEAEPEFLYLPQPVFLRNFSSMQRCHINCGDRLTVAGEWVDGCCGGNPKYTTFRENQMYLVQNNSNRNVTVLAELRHSAPVYYDAHDVGVYHPTALALLRPDSSAQLVAPLLAYNTHKFVQKGLLTDAREVCAEMELPANSTCYLIPYTKKKACVGAYQLSVYPQDHPVNLTTLRPIAETHTRMSKDVVVQPGSGASARVDITVSEPCDVHVLLHQNKITDPSTTKRGDHLAEDEIFMAAYENNAVLVCSTGDASNAREHALAFQAARAGRYTFLIGCPSKPVSGDAPCTLTIYTPPSAQAHFAAVAEPPRTKVPPRVQSANGATASSSTRAVARKPHAPQRPSSTSNGGAAHTPRSDPRSRGYSQ</sequence>
<name>A0AAW0F683_9TRYP</name>
<dbReference type="Pfam" id="PF00648">
    <property type="entry name" value="Peptidase_C2"/>
    <property type="match status" value="3"/>
</dbReference>
<dbReference type="SUPFAM" id="SSF54001">
    <property type="entry name" value="Cysteine proteinases"/>
    <property type="match status" value="3"/>
</dbReference>
<dbReference type="Proteomes" id="UP001430356">
    <property type="component" value="Unassembled WGS sequence"/>
</dbReference>
<protein>
    <submittedName>
        <fullName evidence="10">Calpain-like cysteine peptidase</fullName>
    </submittedName>
</protein>
<keyword evidence="2" id="KW-0645">Protease</keyword>
<dbReference type="EMBL" id="JAECZO010000020">
    <property type="protein sequence ID" value="KAK7201803.1"/>
    <property type="molecule type" value="Genomic_DNA"/>
</dbReference>
<keyword evidence="11" id="KW-1185">Reference proteome</keyword>